<gene>
    <name evidence="2" type="ORF">PYX00_006083</name>
</gene>
<feature type="region of interest" description="Disordered" evidence="1">
    <location>
        <begin position="301"/>
        <end position="363"/>
    </location>
</feature>
<dbReference type="Pfam" id="PF09752">
    <property type="entry name" value="ABHD18"/>
    <property type="match status" value="1"/>
</dbReference>
<dbReference type="InterPro" id="IPR019149">
    <property type="entry name" value="ABHD18"/>
</dbReference>
<feature type="compositionally biased region" description="Basic and acidic residues" evidence="1">
    <location>
        <begin position="309"/>
        <end position="320"/>
    </location>
</feature>
<organism evidence="2">
    <name type="scientific">Menopon gallinae</name>
    <name type="common">poultry shaft louse</name>
    <dbReference type="NCBI Taxonomy" id="328185"/>
    <lineage>
        <taxon>Eukaryota</taxon>
        <taxon>Metazoa</taxon>
        <taxon>Ecdysozoa</taxon>
        <taxon>Arthropoda</taxon>
        <taxon>Hexapoda</taxon>
        <taxon>Insecta</taxon>
        <taxon>Pterygota</taxon>
        <taxon>Neoptera</taxon>
        <taxon>Paraneoptera</taxon>
        <taxon>Psocodea</taxon>
        <taxon>Troctomorpha</taxon>
        <taxon>Phthiraptera</taxon>
        <taxon>Amblycera</taxon>
        <taxon>Menoponidae</taxon>
        <taxon>Menopon</taxon>
    </lineage>
</organism>
<dbReference type="AlphaFoldDB" id="A0AAW2HUZ6"/>
<evidence type="ECO:0000313" key="2">
    <source>
        <dbReference type="EMBL" id="KAL0273418.1"/>
    </source>
</evidence>
<dbReference type="SUPFAM" id="SSF53474">
    <property type="entry name" value="alpha/beta-Hydrolases"/>
    <property type="match status" value="1"/>
</dbReference>
<dbReference type="PANTHER" id="PTHR13617:SF14">
    <property type="entry name" value="PROTEIN ABHD18"/>
    <property type="match status" value="1"/>
</dbReference>
<accession>A0AAW2HUZ6</accession>
<evidence type="ECO:0008006" key="3">
    <source>
        <dbReference type="Google" id="ProtNLM"/>
    </source>
</evidence>
<dbReference type="InterPro" id="IPR029058">
    <property type="entry name" value="AB_hydrolase_fold"/>
</dbReference>
<evidence type="ECO:0000256" key="1">
    <source>
        <dbReference type="SAM" id="MobiDB-lite"/>
    </source>
</evidence>
<dbReference type="PANTHER" id="PTHR13617">
    <property type="entry name" value="PROTEIN ABHD18"/>
    <property type="match status" value="1"/>
</dbReference>
<reference evidence="2" key="1">
    <citation type="journal article" date="2024" name="Gigascience">
        <title>Chromosome-level genome of the poultry shaft louse Menopon gallinae provides insight into the host-switching and adaptive evolution of parasitic lice.</title>
        <authorList>
            <person name="Xu Y."/>
            <person name="Ma L."/>
            <person name="Liu S."/>
            <person name="Liang Y."/>
            <person name="Liu Q."/>
            <person name="He Z."/>
            <person name="Tian L."/>
            <person name="Duan Y."/>
            <person name="Cai W."/>
            <person name="Li H."/>
            <person name="Song F."/>
        </authorList>
    </citation>
    <scope>NUCLEOTIDE SEQUENCE</scope>
    <source>
        <strain evidence="2">Cailab_2023a</strain>
    </source>
</reference>
<dbReference type="EMBL" id="JARGDH010000003">
    <property type="protein sequence ID" value="KAL0273418.1"/>
    <property type="molecule type" value="Genomic_DNA"/>
</dbReference>
<sequence>MPVSKLDTAYRSLVLSKFFTKGWGKPENLKKLFEFRKVVSERETCFQLVSQDYEVTITKEISSSDGLLLEGQFVSPFDQYLPGLLPQVSKTAYFQVLLPKKWQSDHYKPVCLHLAGTGDHFFFRRRNLMAKPLLKETGIGAILLENPFYGMRKPKDQVWSCLHNVSDIFVMGGCLILESLVLFHWCKRNGLGPFGVTGISMGGHMASLAATNWPEPIVLVPCLSWSTASAVFTRGVMSAAINWELLEEQYFSDESYSKEIRHMVKIIENQDTCYEAGQHFAKNYPESLEHVSKLTADNIKSSTNNANASEEKKSDPKAAEKNSSGDAQVNEDKENWNVAKKDKTAEENANNESKSNDKAKNSGPSLDFISELGMNSIKKLAKSKMKMTNYWKNGDVKQKNDENDTKDAKSRMKEKQALQFMCGIMDECTHLTNFSVPVDTDLIIAVTARDDAYVPRDGLTDIRDIWRGAEVRYLNAGHVGAYLLHQKVFRTAIADAFNRMRSKYYANEEKLKRNSSVPE</sequence>
<dbReference type="Gene3D" id="3.40.50.1820">
    <property type="entry name" value="alpha/beta hydrolase"/>
    <property type="match status" value="1"/>
</dbReference>
<proteinExistence type="predicted"/>
<protein>
    <recommendedName>
        <fullName evidence="3">Protein ABHD18</fullName>
    </recommendedName>
</protein>
<comment type="caution">
    <text evidence="2">The sequence shown here is derived from an EMBL/GenBank/DDBJ whole genome shotgun (WGS) entry which is preliminary data.</text>
</comment>
<feature type="compositionally biased region" description="Basic and acidic residues" evidence="1">
    <location>
        <begin position="330"/>
        <end position="346"/>
    </location>
</feature>
<name>A0AAW2HUZ6_9NEOP</name>